<accession>A0A8S3Y2L0</accession>
<sequence>MVKYCIVRGCTSGSVSDRKNRQKKNLRQSSLFKVPKSNVLRKKWSKALSQQLTPNQFVCEKHFREEDIKKDDRLIINEAETIIPRERWALLNDNVIPINLQDLEMDISEEQVPLVRSDINKCQIKNLDYTQPTLQNFEGNDLREDSQSAGLHHMESPEIVTANDVIISDSSSPSCVTLEEIHAHCRSILMQEWCYFAYDEELIFSHINFHTRKEDMHLTIANDLSVKVSFSQRPEIAIDDTISSIEDIKLYMETLQATILCKGTGIHYREFASNCTGQVSANEYKRWRQNPRCLQCRSLRQRLQRRKGADDSKFKVRKLQKNLERFKKRCHRLSLKIRQKV</sequence>
<evidence type="ECO:0000256" key="4">
    <source>
        <dbReference type="ARBA" id="ARBA00023125"/>
    </source>
</evidence>
<dbReference type="AlphaFoldDB" id="A0A8S3Y2L0"/>
<feature type="coiled-coil region" evidence="6">
    <location>
        <begin position="309"/>
        <end position="336"/>
    </location>
</feature>
<evidence type="ECO:0000256" key="3">
    <source>
        <dbReference type="ARBA" id="ARBA00022833"/>
    </source>
</evidence>
<keyword evidence="2 5" id="KW-0863">Zinc-finger</keyword>
<proteinExistence type="predicted"/>
<dbReference type="PROSITE" id="PS50950">
    <property type="entry name" value="ZF_THAP"/>
    <property type="match status" value="1"/>
</dbReference>
<gene>
    <name evidence="8" type="ORF">PAPOLLO_LOCUS23943</name>
</gene>
<keyword evidence="4 5" id="KW-0238">DNA-binding</keyword>
<evidence type="ECO:0000256" key="1">
    <source>
        <dbReference type="ARBA" id="ARBA00022723"/>
    </source>
</evidence>
<evidence type="ECO:0000313" key="9">
    <source>
        <dbReference type="Proteomes" id="UP000691718"/>
    </source>
</evidence>
<dbReference type="GO" id="GO:0008270">
    <property type="term" value="F:zinc ion binding"/>
    <property type="evidence" value="ECO:0007669"/>
    <property type="project" value="UniProtKB-KW"/>
</dbReference>
<organism evidence="8 9">
    <name type="scientific">Parnassius apollo</name>
    <name type="common">Apollo butterfly</name>
    <name type="synonym">Papilio apollo</name>
    <dbReference type="NCBI Taxonomy" id="110799"/>
    <lineage>
        <taxon>Eukaryota</taxon>
        <taxon>Metazoa</taxon>
        <taxon>Ecdysozoa</taxon>
        <taxon>Arthropoda</taxon>
        <taxon>Hexapoda</taxon>
        <taxon>Insecta</taxon>
        <taxon>Pterygota</taxon>
        <taxon>Neoptera</taxon>
        <taxon>Endopterygota</taxon>
        <taxon>Lepidoptera</taxon>
        <taxon>Glossata</taxon>
        <taxon>Ditrysia</taxon>
        <taxon>Papilionoidea</taxon>
        <taxon>Papilionidae</taxon>
        <taxon>Parnassiinae</taxon>
        <taxon>Parnassini</taxon>
        <taxon>Parnassius</taxon>
        <taxon>Parnassius</taxon>
    </lineage>
</organism>
<reference evidence="8" key="1">
    <citation type="submission" date="2021-04" db="EMBL/GenBank/DDBJ databases">
        <authorList>
            <person name="Tunstrom K."/>
        </authorList>
    </citation>
    <scope>NUCLEOTIDE SEQUENCE</scope>
</reference>
<evidence type="ECO:0000313" key="8">
    <source>
        <dbReference type="EMBL" id="CAG5047486.1"/>
    </source>
</evidence>
<dbReference type="GO" id="GO:0003677">
    <property type="term" value="F:DNA binding"/>
    <property type="evidence" value="ECO:0007669"/>
    <property type="project" value="UniProtKB-UniRule"/>
</dbReference>
<keyword evidence="9" id="KW-1185">Reference proteome</keyword>
<evidence type="ECO:0000256" key="5">
    <source>
        <dbReference type="PROSITE-ProRule" id="PRU00309"/>
    </source>
</evidence>
<dbReference type="EMBL" id="CAJQZP010001449">
    <property type="protein sequence ID" value="CAG5047486.1"/>
    <property type="molecule type" value="Genomic_DNA"/>
</dbReference>
<evidence type="ECO:0000256" key="2">
    <source>
        <dbReference type="ARBA" id="ARBA00022771"/>
    </source>
</evidence>
<dbReference type="InterPro" id="IPR006612">
    <property type="entry name" value="THAP_Znf"/>
</dbReference>
<dbReference type="SMART" id="SM00980">
    <property type="entry name" value="THAP"/>
    <property type="match status" value="1"/>
</dbReference>
<dbReference type="Proteomes" id="UP000691718">
    <property type="component" value="Unassembled WGS sequence"/>
</dbReference>
<evidence type="ECO:0000256" key="6">
    <source>
        <dbReference type="SAM" id="Coils"/>
    </source>
</evidence>
<dbReference type="Pfam" id="PF05485">
    <property type="entry name" value="THAP"/>
    <property type="match status" value="1"/>
</dbReference>
<evidence type="ECO:0000259" key="7">
    <source>
        <dbReference type="PROSITE" id="PS50950"/>
    </source>
</evidence>
<keyword evidence="1" id="KW-0479">Metal-binding</keyword>
<name>A0A8S3Y2L0_PARAO</name>
<keyword evidence="3" id="KW-0862">Zinc</keyword>
<dbReference type="SMART" id="SM00692">
    <property type="entry name" value="DM3"/>
    <property type="match status" value="1"/>
</dbReference>
<dbReference type="OrthoDB" id="6931156at2759"/>
<keyword evidence="6" id="KW-0175">Coiled coil</keyword>
<comment type="caution">
    <text evidence="8">The sequence shown here is derived from an EMBL/GenBank/DDBJ whole genome shotgun (WGS) entry which is preliminary data.</text>
</comment>
<feature type="domain" description="THAP-type" evidence="7">
    <location>
        <begin position="1"/>
        <end position="83"/>
    </location>
</feature>
<protein>
    <submittedName>
        <fullName evidence="8">(apollo) hypothetical protein</fullName>
    </submittedName>
</protein>